<evidence type="ECO:0000259" key="8">
    <source>
        <dbReference type="Pfam" id="PF00482"/>
    </source>
</evidence>
<evidence type="ECO:0000256" key="5">
    <source>
        <dbReference type="ARBA" id="ARBA00022989"/>
    </source>
</evidence>
<evidence type="ECO:0000256" key="6">
    <source>
        <dbReference type="ARBA" id="ARBA00023136"/>
    </source>
</evidence>
<dbReference type="PATRIC" id="fig|1208321.3.peg.2032"/>
<evidence type="ECO:0000256" key="2">
    <source>
        <dbReference type="ARBA" id="ARBA00005745"/>
    </source>
</evidence>
<organism evidence="9 10">
    <name type="scientific">Marinomonas profundimaris</name>
    <dbReference type="NCBI Taxonomy" id="1208321"/>
    <lineage>
        <taxon>Bacteria</taxon>
        <taxon>Pseudomonadati</taxon>
        <taxon>Pseudomonadota</taxon>
        <taxon>Gammaproteobacteria</taxon>
        <taxon>Oceanospirillales</taxon>
        <taxon>Oceanospirillaceae</taxon>
        <taxon>Marinomonas</taxon>
    </lineage>
</organism>
<dbReference type="AlphaFoldDB" id="W1RSX8"/>
<dbReference type="eggNOG" id="COG1459">
    <property type="taxonomic scope" value="Bacteria"/>
</dbReference>
<dbReference type="Gene3D" id="1.20.81.30">
    <property type="entry name" value="Type II secretion system (T2SS), domain F"/>
    <property type="match status" value="2"/>
</dbReference>
<evidence type="ECO:0000313" key="10">
    <source>
        <dbReference type="Proteomes" id="UP000018857"/>
    </source>
</evidence>
<protein>
    <submittedName>
        <fullName evidence="9">Secretion system protein</fullName>
    </submittedName>
</protein>
<feature type="domain" description="Type II secretion system protein GspF" evidence="8">
    <location>
        <begin position="54"/>
        <end position="167"/>
    </location>
</feature>
<name>W1RSX8_9GAMM</name>
<reference evidence="9 10" key="1">
    <citation type="journal article" date="2014" name="Genome Announc.">
        <title>Draft Genome Sequence of Marinomonas sp. Strain D104, a Polycyclic Aromatic Hydrocarbon-Degrading Bacterium from the Deep-Sea Sediment of the Arctic Ocean.</title>
        <authorList>
            <person name="Dong C."/>
            <person name="Bai X."/>
            <person name="Lai Q."/>
            <person name="Xie Y."/>
            <person name="Chen X."/>
            <person name="Shao Z."/>
        </authorList>
    </citation>
    <scope>NUCLEOTIDE SEQUENCE [LARGE SCALE GENOMIC DNA]</scope>
    <source>
        <strain evidence="9 10">D104</strain>
    </source>
</reference>
<feature type="transmembrane region" description="Helical" evidence="7">
    <location>
        <begin position="190"/>
        <end position="208"/>
    </location>
</feature>
<feature type="transmembrane region" description="Helical" evidence="7">
    <location>
        <begin position="326"/>
        <end position="347"/>
    </location>
</feature>
<dbReference type="PANTHER" id="PTHR30012">
    <property type="entry name" value="GENERAL SECRETION PATHWAY PROTEIN"/>
    <property type="match status" value="1"/>
</dbReference>
<sequence>MPWYKIIYENGKVDYRHEKSEAEVLFASIKNGQWHISIREWKPKKLDYKTLQIFYEEIQSALRSGLQLNQAVSHFASSSKHPILATANQAILNQLEHGVIFNDALSKLTKTAATPYCHLLNSQGTREDCEQSLSVSITQLKTLLDWSQRLLKALIYPFCIIQIAMMMQLVNRALFSVPAKNHTIELSQGIFIYALCSVFQLYIIHNLHKGHACYWLEKYSANFRLTKLFSLLSTTRTTGVTLQQALKSMPDYFQYKPIKQEIYTVFYSLRLGQHYVDSFPEKWFPNESAIALHSSEQGGDIERALSLAAKEHEKHWQRSITLIEKIIPALCLLIAGGFVASALVALYSPLIEMP</sequence>
<gene>
    <name evidence="9" type="ORF">D104_10250</name>
</gene>
<evidence type="ECO:0000256" key="3">
    <source>
        <dbReference type="ARBA" id="ARBA00022475"/>
    </source>
</evidence>
<accession>W1RSX8</accession>
<dbReference type="InterPro" id="IPR003004">
    <property type="entry name" value="GspF/PilC"/>
</dbReference>
<keyword evidence="6 7" id="KW-0472">Membrane</keyword>
<dbReference type="EMBL" id="AYOZ01000019">
    <property type="protein sequence ID" value="ETI60117.1"/>
    <property type="molecule type" value="Genomic_DNA"/>
</dbReference>
<dbReference type="InterPro" id="IPR018076">
    <property type="entry name" value="T2SS_GspF_dom"/>
</dbReference>
<dbReference type="Pfam" id="PF00482">
    <property type="entry name" value="T2SSF"/>
    <property type="match status" value="2"/>
</dbReference>
<keyword evidence="10" id="KW-1185">Reference proteome</keyword>
<feature type="transmembrane region" description="Helical" evidence="7">
    <location>
        <begin position="150"/>
        <end position="170"/>
    </location>
</feature>
<dbReference type="RefSeq" id="WP_024024149.1">
    <property type="nucleotide sequence ID" value="NZ_AYOZ01000019.1"/>
</dbReference>
<evidence type="ECO:0000256" key="1">
    <source>
        <dbReference type="ARBA" id="ARBA00004651"/>
    </source>
</evidence>
<keyword evidence="4 7" id="KW-0812">Transmembrane</keyword>
<dbReference type="Proteomes" id="UP000018857">
    <property type="component" value="Unassembled WGS sequence"/>
</dbReference>
<comment type="caution">
    <text evidence="9">The sequence shown here is derived from an EMBL/GenBank/DDBJ whole genome shotgun (WGS) entry which is preliminary data.</text>
</comment>
<evidence type="ECO:0000256" key="4">
    <source>
        <dbReference type="ARBA" id="ARBA00022692"/>
    </source>
</evidence>
<proteinExistence type="inferred from homology"/>
<feature type="domain" description="Type II secretion system protein GspF" evidence="8">
    <location>
        <begin position="230"/>
        <end position="349"/>
    </location>
</feature>
<comment type="similarity">
    <text evidence="2">Belongs to the GSP F family.</text>
</comment>
<dbReference type="GO" id="GO:0005886">
    <property type="term" value="C:plasma membrane"/>
    <property type="evidence" value="ECO:0007669"/>
    <property type="project" value="UniProtKB-SubCell"/>
</dbReference>
<dbReference type="PANTHER" id="PTHR30012:SF0">
    <property type="entry name" value="TYPE II SECRETION SYSTEM PROTEIN F-RELATED"/>
    <property type="match status" value="1"/>
</dbReference>
<dbReference type="InterPro" id="IPR042094">
    <property type="entry name" value="T2SS_GspF_sf"/>
</dbReference>
<comment type="subcellular location">
    <subcellularLocation>
        <location evidence="1">Cell membrane</location>
        <topology evidence="1">Multi-pass membrane protein</topology>
    </subcellularLocation>
</comment>
<dbReference type="OrthoDB" id="6098358at2"/>
<evidence type="ECO:0000313" key="9">
    <source>
        <dbReference type="EMBL" id="ETI60117.1"/>
    </source>
</evidence>
<keyword evidence="3" id="KW-1003">Cell membrane</keyword>
<dbReference type="STRING" id="1208321.D104_10250"/>
<evidence type="ECO:0000256" key="7">
    <source>
        <dbReference type="SAM" id="Phobius"/>
    </source>
</evidence>
<keyword evidence="5 7" id="KW-1133">Transmembrane helix</keyword>